<dbReference type="OrthoDB" id="1924260at2759"/>
<keyword evidence="2" id="KW-0637">Prenyltransferase</keyword>
<dbReference type="GO" id="GO:0005737">
    <property type="term" value="C:cytoplasm"/>
    <property type="evidence" value="ECO:0007669"/>
    <property type="project" value="TreeGrafter"/>
</dbReference>
<evidence type="ECO:0000313" key="5">
    <source>
        <dbReference type="EMBL" id="KIK90761.1"/>
    </source>
</evidence>
<evidence type="ECO:0000256" key="3">
    <source>
        <dbReference type="ARBA" id="ARBA00022679"/>
    </source>
</evidence>
<dbReference type="PANTHER" id="PTHR11129:SF3">
    <property type="entry name" value="PROTEIN PRENYLTRANSFERASE ALPHA SUBUNIT REPEAT-CONTAINING PROTEIN 1"/>
    <property type="match status" value="1"/>
</dbReference>
<dbReference type="SUPFAM" id="SSF48439">
    <property type="entry name" value="Protein prenylyltransferase"/>
    <property type="match status" value="1"/>
</dbReference>
<gene>
    <name evidence="5" type="ORF">PAXRUDRAFT_151179</name>
</gene>
<reference evidence="5 6" key="1">
    <citation type="submission" date="2014-04" db="EMBL/GenBank/DDBJ databases">
        <authorList>
            <consortium name="DOE Joint Genome Institute"/>
            <person name="Kuo A."/>
            <person name="Kohler A."/>
            <person name="Jargeat P."/>
            <person name="Nagy L.G."/>
            <person name="Floudas D."/>
            <person name="Copeland A."/>
            <person name="Barry K.W."/>
            <person name="Cichocki N."/>
            <person name="Veneault-Fourrey C."/>
            <person name="LaButti K."/>
            <person name="Lindquist E.A."/>
            <person name="Lipzen A."/>
            <person name="Lundell T."/>
            <person name="Morin E."/>
            <person name="Murat C."/>
            <person name="Sun H."/>
            <person name="Tunlid A."/>
            <person name="Henrissat B."/>
            <person name="Grigoriev I.V."/>
            <person name="Hibbett D.S."/>
            <person name="Martin F."/>
            <person name="Nordberg H.P."/>
            <person name="Cantor M.N."/>
            <person name="Hua S.X."/>
        </authorList>
    </citation>
    <scope>NUCLEOTIDE SEQUENCE [LARGE SCALE GENOMIC DNA]</scope>
    <source>
        <strain evidence="5 6">Ve08.2h10</strain>
    </source>
</reference>
<dbReference type="HOGENOM" id="CLU_066043_0_0_1"/>
<name>A0A0D0DS13_9AGAM</name>
<dbReference type="Pfam" id="PF01239">
    <property type="entry name" value="PPTA"/>
    <property type="match status" value="1"/>
</dbReference>
<evidence type="ECO:0000313" key="6">
    <source>
        <dbReference type="Proteomes" id="UP000054538"/>
    </source>
</evidence>
<dbReference type="PROSITE" id="PS51147">
    <property type="entry name" value="PFTA"/>
    <property type="match status" value="1"/>
</dbReference>
<evidence type="ECO:0000256" key="2">
    <source>
        <dbReference type="ARBA" id="ARBA00022602"/>
    </source>
</evidence>
<reference evidence="6" key="2">
    <citation type="submission" date="2015-01" db="EMBL/GenBank/DDBJ databases">
        <title>Evolutionary Origins and Diversification of the Mycorrhizal Mutualists.</title>
        <authorList>
            <consortium name="DOE Joint Genome Institute"/>
            <consortium name="Mycorrhizal Genomics Consortium"/>
            <person name="Kohler A."/>
            <person name="Kuo A."/>
            <person name="Nagy L.G."/>
            <person name="Floudas D."/>
            <person name="Copeland A."/>
            <person name="Barry K.W."/>
            <person name="Cichocki N."/>
            <person name="Veneault-Fourrey C."/>
            <person name="LaButti K."/>
            <person name="Lindquist E.A."/>
            <person name="Lipzen A."/>
            <person name="Lundell T."/>
            <person name="Morin E."/>
            <person name="Murat C."/>
            <person name="Riley R."/>
            <person name="Ohm R."/>
            <person name="Sun H."/>
            <person name="Tunlid A."/>
            <person name="Henrissat B."/>
            <person name="Grigoriev I.V."/>
            <person name="Hibbett D.S."/>
            <person name="Martin F."/>
        </authorList>
    </citation>
    <scope>NUCLEOTIDE SEQUENCE [LARGE SCALE GENOMIC DNA]</scope>
    <source>
        <strain evidence="6">Ve08.2h10</strain>
    </source>
</reference>
<dbReference type="AlphaFoldDB" id="A0A0D0DS13"/>
<dbReference type="PANTHER" id="PTHR11129">
    <property type="entry name" value="PROTEIN FARNESYLTRANSFERASE ALPHA SUBUNIT/RAB GERANYLGERANYL TRANSFERASE ALPHA SUBUNIT"/>
    <property type="match status" value="1"/>
</dbReference>
<protein>
    <recommendedName>
        <fullName evidence="7">Protein prenyltransferase alpha subunit repeat-containing protein 1</fullName>
    </recommendedName>
</protein>
<dbReference type="Gene3D" id="1.25.40.120">
    <property type="entry name" value="Protein prenylyltransferase"/>
    <property type="match status" value="1"/>
</dbReference>
<dbReference type="GO" id="GO:0008318">
    <property type="term" value="F:protein prenyltransferase activity"/>
    <property type="evidence" value="ECO:0007669"/>
    <property type="project" value="InterPro"/>
</dbReference>
<keyword evidence="4" id="KW-0677">Repeat</keyword>
<sequence length="377" mass="42526">MSLSTSTPATYELLVSLLAKCPKSIEILPGDGALWIHSEDSSDEATFAPFLFLSNNLGIPQKVLHQAYIHAVGVFKEVRKLSTRPSQEIQGKDNPAAVQILIGSSSVLILANPSHQTALNARKLLVKKKLIDPRTELCFIASLLSSQHCAKHAELWYHRRWLLSYEAHETWPPARLPAGVGETRRDLLFASQTDLQQELGLLSHACEVYPRNYFAWTHRLSCVRSLLSNHLTNPSKDPNFVVILRREIDGIKRWIEHHVSDYSAVHYILTLSRDVLQCKSLFLEEVIDKEGMLAHAIALVREYPGHEALWLYARIAPLIFGTREGEQIEQFVESFVRPLASQNSTTSAWDDVANQLESSEYAGLYLSRRAKIDNPSK</sequence>
<keyword evidence="3" id="KW-0808">Transferase</keyword>
<keyword evidence="6" id="KW-1185">Reference proteome</keyword>
<dbReference type="InParanoid" id="A0A0D0DS13"/>
<dbReference type="InterPro" id="IPR002088">
    <property type="entry name" value="Prenyl_trans_a"/>
</dbReference>
<evidence type="ECO:0000256" key="4">
    <source>
        <dbReference type="ARBA" id="ARBA00022737"/>
    </source>
</evidence>
<dbReference type="Proteomes" id="UP000054538">
    <property type="component" value="Unassembled WGS sequence"/>
</dbReference>
<accession>A0A0D0DS13</accession>
<comment type="similarity">
    <text evidence="1">Belongs to the protein prenyltransferase subunit alpha family.</text>
</comment>
<evidence type="ECO:0008006" key="7">
    <source>
        <dbReference type="Google" id="ProtNLM"/>
    </source>
</evidence>
<evidence type="ECO:0000256" key="1">
    <source>
        <dbReference type="ARBA" id="ARBA00006734"/>
    </source>
</evidence>
<organism evidence="5 6">
    <name type="scientific">Paxillus rubicundulus Ve08.2h10</name>
    <dbReference type="NCBI Taxonomy" id="930991"/>
    <lineage>
        <taxon>Eukaryota</taxon>
        <taxon>Fungi</taxon>
        <taxon>Dikarya</taxon>
        <taxon>Basidiomycota</taxon>
        <taxon>Agaricomycotina</taxon>
        <taxon>Agaricomycetes</taxon>
        <taxon>Agaricomycetidae</taxon>
        <taxon>Boletales</taxon>
        <taxon>Paxilineae</taxon>
        <taxon>Paxillaceae</taxon>
        <taxon>Paxillus</taxon>
    </lineage>
</organism>
<dbReference type="EMBL" id="KN825474">
    <property type="protein sequence ID" value="KIK90761.1"/>
    <property type="molecule type" value="Genomic_DNA"/>
</dbReference>
<proteinExistence type="inferred from homology"/>